<accession>A0A1G1WV43</accession>
<dbReference type="Gene3D" id="3.30.70.1290">
    <property type="entry name" value="Transposase IS200-like"/>
    <property type="match status" value="1"/>
</dbReference>
<dbReference type="AlphaFoldDB" id="A0A1G1WV43"/>
<dbReference type="SUPFAM" id="SSF143422">
    <property type="entry name" value="Transposase IS200-like"/>
    <property type="match status" value="1"/>
</dbReference>
<dbReference type="InterPro" id="IPR002686">
    <property type="entry name" value="Transposase_17"/>
</dbReference>
<evidence type="ECO:0000259" key="1">
    <source>
        <dbReference type="SMART" id="SM01321"/>
    </source>
</evidence>
<dbReference type="InterPro" id="IPR036515">
    <property type="entry name" value="Transposase_17_sf"/>
</dbReference>
<dbReference type="GO" id="GO:0004803">
    <property type="term" value="F:transposase activity"/>
    <property type="evidence" value="ECO:0007669"/>
    <property type="project" value="InterPro"/>
</dbReference>
<reference evidence="2 3" key="1">
    <citation type="journal article" date="2016" name="Nat. Commun.">
        <title>Thousands of microbial genomes shed light on interconnected biogeochemical processes in an aquifer system.</title>
        <authorList>
            <person name="Anantharaman K."/>
            <person name="Brown C.T."/>
            <person name="Hug L.A."/>
            <person name="Sharon I."/>
            <person name="Castelle C.J."/>
            <person name="Probst A.J."/>
            <person name="Thomas B.C."/>
            <person name="Singh A."/>
            <person name="Wilkins M.J."/>
            <person name="Karaoz U."/>
            <person name="Brodie E.L."/>
            <person name="Williams K.H."/>
            <person name="Hubbard S.S."/>
            <person name="Banfield J.F."/>
        </authorList>
    </citation>
    <scope>NUCLEOTIDE SEQUENCE [LARGE SCALE GENOMIC DNA]</scope>
</reference>
<comment type="caution">
    <text evidence="2">The sequence shown here is derived from an EMBL/GenBank/DDBJ whole genome shotgun (WGS) entry which is preliminary data.</text>
</comment>
<name>A0A1G1WV43_9BACT</name>
<dbReference type="Pfam" id="PF01797">
    <property type="entry name" value="Y1_Tnp"/>
    <property type="match status" value="1"/>
</dbReference>
<dbReference type="EMBL" id="MHDA01000030">
    <property type="protein sequence ID" value="OGY31584.1"/>
    <property type="molecule type" value="Genomic_DNA"/>
</dbReference>
<protein>
    <recommendedName>
        <fullName evidence="1">Transposase IS200-like domain-containing protein</fullName>
    </recommendedName>
</protein>
<feature type="domain" description="Transposase IS200-like" evidence="1">
    <location>
        <begin position="8"/>
        <end position="123"/>
    </location>
</feature>
<dbReference type="PANTHER" id="PTHR34322">
    <property type="entry name" value="TRANSPOSASE, Y1_TNP DOMAIN-CONTAINING"/>
    <property type="match status" value="1"/>
</dbReference>
<gene>
    <name evidence="2" type="ORF">A3A57_01780</name>
</gene>
<dbReference type="Proteomes" id="UP000179279">
    <property type="component" value="Unassembled WGS sequence"/>
</dbReference>
<dbReference type="SMART" id="SM01321">
    <property type="entry name" value="Y1_Tnp"/>
    <property type="match status" value="1"/>
</dbReference>
<sequence length="195" mass="23247">MSKSRLFLPQSFYHIISRGNNKQNIFLTRRDNIRYLKCLEKYAEKFNIKIITYCLMPNHIHLLIKIGAKLAIPEFMQALNTAYTKYFNARHSTSGHLFEGPYKHVLIETDEYLVHLSRYIHLNPTSSGLVKIPENYEWSSYRHFLNLEKSSFIEDSLVLTYFSSENPIDDYRKFVESRVDYQKEISFQKFLLEKN</sequence>
<dbReference type="PANTHER" id="PTHR34322:SF2">
    <property type="entry name" value="TRANSPOSASE IS200-LIKE DOMAIN-CONTAINING PROTEIN"/>
    <property type="match status" value="1"/>
</dbReference>
<proteinExistence type="predicted"/>
<evidence type="ECO:0000313" key="3">
    <source>
        <dbReference type="Proteomes" id="UP000179279"/>
    </source>
</evidence>
<organism evidence="2 3">
    <name type="scientific">Candidatus Woykebacteria bacterium RIFCSPLOWO2_01_FULL_41_12</name>
    <dbReference type="NCBI Taxonomy" id="1802604"/>
    <lineage>
        <taxon>Bacteria</taxon>
        <taxon>Candidatus Woykeibacteriota</taxon>
    </lineage>
</organism>
<dbReference type="GO" id="GO:0006313">
    <property type="term" value="P:DNA transposition"/>
    <property type="evidence" value="ECO:0007669"/>
    <property type="project" value="InterPro"/>
</dbReference>
<evidence type="ECO:0000313" key="2">
    <source>
        <dbReference type="EMBL" id="OGY31584.1"/>
    </source>
</evidence>
<dbReference type="GO" id="GO:0003677">
    <property type="term" value="F:DNA binding"/>
    <property type="evidence" value="ECO:0007669"/>
    <property type="project" value="InterPro"/>
</dbReference>